<evidence type="ECO:0000256" key="2">
    <source>
        <dbReference type="ARBA" id="ARBA00022989"/>
    </source>
</evidence>
<feature type="domain" description="Major facilitator superfamily (MFS) profile" evidence="5">
    <location>
        <begin position="228"/>
        <end position="418"/>
    </location>
</feature>
<evidence type="ECO:0000259" key="5">
    <source>
        <dbReference type="PROSITE" id="PS50850"/>
    </source>
</evidence>
<dbReference type="GO" id="GO:0022857">
    <property type="term" value="F:transmembrane transporter activity"/>
    <property type="evidence" value="ECO:0007669"/>
    <property type="project" value="InterPro"/>
</dbReference>
<dbReference type="EMBL" id="CP073078">
    <property type="protein sequence ID" value="QUD88916.1"/>
    <property type="molecule type" value="Genomic_DNA"/>
</dbReference>
<dbReference type="Pfam" id="PF07690">
    <property type="entry name" value="MFS_1"/>
    <property type="match status" value="2"/>
</dbReference>
<gene>
    <name evidence="6" type="ORF">KCG34_03235</name>
</gene>
<reference evidence="6" key="1">
    <citation type="submission" date="2021-04" db="EMBL/GenBank/DDBJ databases">
        <title>The complete genome sequence of Caulobacter sp. S6.</title>
        <authorList>
            <person name="Tang Y."/>
            <person name="Ouyang W."/>
            <person name="Liu Q."/>
            <person name="Huang B."/>
            <person name="Guo Z."/>
            <person name="Lei P."/>
        </authorList>
    </citation>
    <scope>NUCLEOTIDE SEQUENCE</scope>
    <source>
        <strain evidence="6">S6</strain>
    </source>
</reference>
<dbReference type="PANTHER" id="PTHR23528:SF1">
    <property type="entry name" value="MAJOR FACILITATOR SUPERFAMILY (MFS) PROFILE DOMAIN-CONTAINING PROTEIN"/>
    <property type="match status" value="1"/>
</dbReference>
<dbReference type="AlphaFoldDB" id="A0A975G2P1"/>
<feature type="transmembrane region" description="Helical" evidence="4">
    <location>
        <begin position="59"/>
        <end position="78"/>
    </location>
</feature>
<feature type="transmembrane region" description="Helical" evidence="4">
    <location>
        <begin position="395"/>
        <end position="414"/>
    </location>
</feature>
<protein>
    <submittedName>
        <fullName evidence="6">MFS transporter</fullName>
    </submittedName>
</protein>
<dbReference type="RefSeq" id="WP_211938966.1">
    <property type="nucleotide sequence ID" value="NZ_CP073078.1"/>
</dbReference>
<evidence type="ECO:0000313" key="6">
    <source>
        <dbReference type="EMBL" id="QUD88916.1"/>
    </source>
</evidence>
<organism evidence="6 7">
    <name type="scientific">Phenylobacterium montanum</name>
    <dbReference type="NCBI Taxonomy" id="2823693"/>
    <lineage>
        <taxon>Bacteria</taxon>
        <taxon>Pseudomonadati</taxon>
        <taxon>Pseudomonadota</taxon>
        <taxon>Alphaproteobacteria</taxon>
        <taxon>Caulobacterales</taxon>
        <taxon>Caulobacteraceae</taxon>
        <taxon>Phenylobacterium</taxon>
    </lineage>
</organism>
<evidence type="ECO:0000256" key="1">
    <source>
        <dbReference type="ARBA" id="ARBA00022692"/>
    </source>
</evidence>
<keyword evidence="3 4" id="KW-0472">Membrane</keyword>
<feature type="transmembrane region" description="Helical" evidence="4">
    <location>
        <begin position="329"/>
        <end position="354"/>
    </location>
</feature>
<evidence type="ECO:0000256" key="4">
    <source>
        <dbReference type="SAM" id="Phobius"/>
    </source>
</evidence>
<dbReference type="InterPro" id="IPR036259">
    <property type="entry name" value="MFS_trans_sf"/>
</dbReference>
<evidence type="ECO:0000313" key="7">
    <source>
        <dbReference type="Proteomes" id="UP000676409"/>
    </source>
</evidence>
<feature type="transmembrane region" description="Helical" evidence="4">
    <location>
        <begin position="272"/>
        <end position="292"/>
    </location>
</feature>
<dbReference type="SUPFAM" id="SSF103473">
    <property type="entry name" value="MFS general substrate transporter"/>
    <property type="match status" value="1"/>
</dbReference>
<feature type="transmembrane region" description="Helical" evidence="4">
    <location>
        <begin position="90"/>
        <end position="109"/>
    </location>
</feature>
<evidence type="ECO:0000256" key="3">
    <source>
        <dbReference type="ARBA" id="ARBA00023136"/>
    </source>
</evidence>
<name>A0A975G2P1_9CAUL</name>
<proteinExistence type="predicted"/>
<sequence>MAVVHEVREPAPVGAGFIAGLTLAQIGAYISFVPLLQVLLPLKAAMIDPAHKAVTLANITLWGAVAAGFANLIAGAISDRTTSRFGRRRPWLLAGVAGTLLSYVMIRLAGSVAGLLIGIVFFQIVFNFLFAALLALVVDRVPNQQRGVVSALLGLGYPLGNVGGVTLIGGLIGSEAARYLALGLIVLAAVAPFALALRDVPITAAQKPRGRLPIFSPDFWVDPRKHPDFGFAWGGRFLVLTGFSLVQSYMLYYLLDVVRYPTLFPGARAEQGLAVLTAIAAVFNVIFALIGGLLSDKVRRRKPFVILGALVLAGATASFALAPSWPALMIAYAFHGVGTGVYFAVDIALVTQVLPSARDAGKDLGIVNLSNTVPQILAPVLAVGLLGAAHADFRTLFLLAAAVCVGGAVMVAPIRSVR</sequence>
<feature type="transmembrane region" description="Helical" evidence="4">
    <location>
        <begin position="233"/>
        <end position="252"/>
    </location>
</feature>
<accession>A0A975G2P1</accession>
<dbReference type="PANTHER" id="PTHR23528">
    <property type="match status" value="1"/>
</dbReference>
<feature type="transmembrane region" description="Helical" evidence="4">
    <location>
        <begin position="366"/>
        <end position="389"/>
    </location>
</feature>
<dbReference type="Gene3D" id="1.20.1250.20">
    <property type="entry name" value="MFS general substrate transporter like domains"/>
    <property type="match status" value="2"/>
</dbReference>
<feature type="transmembrane region" description="Helical" evidence="4">
    <location>
        <begin position="304"/>
        <end position="323"/>
    </location>
</feature>
<dbReference type="KEGG" id="caul:KCG34_03235"/>
<dbReference type="PROSITE" id="PS50850">
    <property type="entry name" value="MFS"/>
    <property type="match status" value="1"/>
</dbReference>
<keyword evidence="1 4" id="KW-0812">Transmembrane</keyword>
<feature type="transmembrane region" description="Helical" evidence="4">
    <location>
        <begin position="12"/>
        <end position="39"/>
    </location>
</feature>
<feature type="transmembrane region" description="Helical" evidence="4">
    <location>
        <begin position="115"/>
        <end position="138"/>
    </location>
</feature>
<feature type="transmembrane region" description="Helical" evidence="4">
    <location>
        <begin position="150"/>
        <end position="173"/>
    </location>
</feature>
<dbReference type="Proteomes" id="UP000676409">
    <property type="component" value="Chromosome"/>
</dbReference>
<feature type="transmembrane region" description="Helical" evidence="4">
    <location>
        <begin position="179"/>
        <end position="197"/>
    </location>
</feature>
<keyword evidence="2 4" id="KW-1133">Transmembrane helix</keyword>
<dbReference type="InterPro" id="IPR020846">
    <property type="entry name" value="MFS_dom"/>
</dbReference>
<keyword evidence="7" id="KW-1185">Reference proteome</keyword>
<dbReference type="InterPro" id="IPR011701">
    <property type="entry name" value="MFS"/>
</dbReference>